<dbReference type="EMBL" id="NAJO01000004">
    <property type="protein sequence ID" value="OQO12599.1"/>
    <property type="molecule type" value="Genomic_DNA"/>
</dbReference>
<feature type="compositionally biased region" description="Basic and acidic residues" evidence="1">
    <location>
        <begin position="490"/>
        <end position="499"/>
    </location>
</feature>
<protein>
    <recommendedName>
        <fullName evidence="4">PH domain-containing protein</fullName>
    </recommendedName>
</protein>
<comment type="caution">
    <text evidence="2">The sequence shown here is derived from an EMBL/GenBank/DDBJ whole genome shotgun (WGS) entry which is preliminary data.</text>
</comment>
<dbReference type="PANTHER" id="PTHR37283">
    <property type="entry name" value="PH DOMAIN-CONTAINING PROTEIN YHR131C"/>
    <property type="match status" value="1"/>
</dbReference>
<dbReference type="AlphaFoldDB" id="A0A1V8TMJ3"/>
<feature type="compositionally biased region" description="Polar residues" evidence="1">
    <location>
        <begin position="500"/>
        <end position="517"/>
    </location>
</feature>
<dbReference type="STRING" id="1507870.A0A1V8TMJ3"/>
<evidence type="ECO:0000313" key="2">
    <source>
        <dbReference type="EMBL" id="OQO12599.1"/>
    </source>
</evidence>
<organism evidence="2 3">
    <name type="scientific">Cryoendolithus antarcticus</name>
    <dbReference type="NCBI Taxonomy" id="1507870"/>
    <lineage>
        <taxon>Eukaryota</taxon>
        <taxon>Fungi</taxon>
        <taxon>Dikarya</taxon>
        <taxon>Ascomycota</taxon>
        <taxon>Pezizomycotina</taxon>
        <taxon>Dothideomycetes</taxon>
        <taxon>Dothideomycetidae</taxon>
        <taxon>Cladosporiales</taxon>
        <taxon>Cladosporiaceae</taxon>
        <taxon>Cryoendolithus</taxon>
    </lineage>
</organism>
<dbReference type="InParanoid" id="A0A1V8TMJ3"/>
<feature type="compositionally biased region" description="Low complexity" evidence="1">
    <location>
        <begin position="325"/>
        <end position="339"/>
    </location>
</feature>
<feature type="region of interest" description="Disordered" evidence="1">
    <location>
        <begin position="480"/>
        <end position="525"/>
    </location>
</feature>
<feature type="region of interest" description="Disordered" evidence="1">
    <location>
        <begin position="1"/>
        <end position="39"/>
    </location>
</feature>
<sequence>MATDEAQPAAPPQRQRRMRFHRSQTAPARPTTAPGAQGPILTPLAVSLLGVEGWLDQSAPPRRPANVNGMTTASEDRGSRRAQSHYNSFQTVCTAATDDPPTYATALRYPLPAVARPCSDVLPTYSCTVSHQARLLMNIESLNPLETATVFESQWREVYLILQGTLLSLHRAKDFGPGKLIISYTLQHAEIGLATDATHTVLVPQTRLAHLVPAPLRQQAWKKDASLFKAEKQTIFRLRVEAEQLLFADPSEAKIIDAVSAISAGIDIAPQIDERSIPRQCTVPRRRRRHRAVFTGTGEADAAAVAEQERILREMYPGFAEHGSPQEAQTDTPPAQTTANPSPPSPTREEDDIDFSTLRETHSTTQILRPTPSSSISSVSTPLASPADALPISSDANSKWAPNHPTSASQALRYTRRCLPLLPANAIRASDVIMQHNGTRCVINWRRGELEPWVLQPPSYTLYHAPAEVIAERVELLDRQTEEVEEEPEDDRRGLERLTRQSSNSDSSRTVLDTPGSSREGWLSGEEDVITPLEQAGEGAMESAKAFSIMGRKRPVLVRGTGISKELSGDERRARAERELERLQSHVALCF</sequence>
<keyword evidence="3" id="KW-1185">Reference proteome</keyword>
<accession>A0A1V8TMJ3</accession>
<dbReference type="OrthoDB" id="5865767at2759"/>
<dbReference type="PANTHER" id="PTHR37283:SF1">
    <property type="entry name" value="PH DOMAIN-CONTAINING PROTEIN YHR131C"/>
    <property type="match status" value="1"/>
</dbReference>
<name>A0A1V8TMJ3_9PEZI</name>
<evidence type="ECO:0000313" key="3">
    <source>
        <dbReference type="Proteomes" id="UP000192596"/>
    </source>
</evidence>
<dbReference type="Proteomes" id="UP000192596">
    <property type="component" value="Unassembled WGS sequence"/>
</dbReference>
<evidence type="ECO:0000256" key="1">
    <source>
        <dbReference type="SAM" id="MobiDB-lite"/>
    </source>
</evidence>
<feature type="compositionally biased region" description="Low complexity" evidence="1">
    <location>
        <begin position="24"/>
        <end position="39"/>
    </location>
</feature>
<evidence type="ECO:0008006" key="4">
    <source>
        <dbReference type="Google" id="ProtNLM"/>
    </source>
</evidence>
<proteinExistence type="predicted"/>
<feature type="region of interest" description="Disordered" evidence="1">
    <location>
        <begin position="55"/>
        <end position="84"/>
    </location>
</feature>
<gene>
    <name evidence="2" type="ORF">B0A48_02061</name>
</gene>
<feature type="compositionally biased region" description="Low complexity" evidence="1">
    <location>
        <begin position="370"/>
        <end position="384"/>
    </location>
</feature>
<reference evidence="3" key="1">
    <citation type="submission" date="2017-03" db="EMBL/GenBank/DDBJ databases">
        <title>Genomes of endolithic fungi from Antarctica.</title>
        <authorList>
            <person name="Coleine C."/>
            <person name="Masonjones S."/>
            <person name="Stajich J.E."/>
        </authorList>
    </citation>
    <scope>NUCLEOTIDE SEQUENCE [LARGE SCALE GENOMIC DNA]</scope>
    <source>
        <strain evidence="3">CCFEE 5527</strain>
    </source>
</reference>
<feature type="region of interest" description="Disordered" evidence="1">
    <location>
        <begin position="320"/>
        <end position="384"/>
    </location>
</feature>